<proteinExistence type="predicted"/>
<dbReference type="AlphaFoldDB" id="A0ABD2BRV9"/>
<organism evidence="2 3">
    <name type="scientific">Vespula squamosa</name>
    <name type="common">Southern yellow jacket</name>
    <name type="synonym">Wasp</name>
    <dbReference type="NCBI Taxonomy" id="30214"/>
    <lineage>
        <taxon>Eukaryota</taxon>
        <taxon>Metazoa</taxon>
        <taxon>Ecdysozoa</taxon>
        <taxon>Arthropoda</taxon>
        <taxon>Hexapoda</taxon>
        <taxon>Insecta</taxon>
        <taxon>Pterygota</taxon>
        <taxon>Neoptera</taxon>
        <taxon>Endopterygota</taxon>
        <taxon>Hymenoptera</taxon>
        <taxon>Apocrita</taxon>
        <taxon>Aculeata</taxon>
        <taxon>Vespoidea</taxon>
        <taxon>Vespidae</taxon>
        <taxon>Vespinae</taxon>
        <taxon>Vespula</taxon>
    </lineage>
</organism>
<evidence type="ECO:0000313" key="3">
    <source>
        <dbReference type="Proteomes" id="UP001607302"/>
    </source>
</evidence>
<name>A0ABD2BRV9_VESSQ</name>
<sequence>MLSDWLAVFTQRRTKADASLVVPSPLQALSVIYIQSRPRRVFLQPIQPTTKTIATGNIESSRTKPMHQPRPPSGSFPPTQHTTPSFQSTPSTKPSPPILQQPFQHCPPFTYVLLLSGMFRMCCISYSPRMTTLDINQTPLSSSSTPSKKHFHAGANCESDTSGNTEFRDGFLWIWVRLGPIGIGPAPLARTLEDNSIHARNLVSPVMTSVVCTRMNQSGHNPLSHCKWSRW</sequence>
<reference evidence="2 3" key="1">
    <citation type="journal article" date="2024" name="Ann. Entomol. Soc. Am.">
        <title>Genomic analyses of the southern and eastern yellowjacket wasps (Hymenoptera: Vespidae) reveal evolutionary signatures of social life.</title>
        <authorList>
            <person name="Catto M.A."/>
            <person name="Caine P.B."/>
            <person name="Orr S.E."/>
            <person name="Hunt B.G."/>
            <person name="Goodisman M.A.D."/>
        </authorList>
    </citation>
    <scope>NUCLEOTIDE SEQUENCE [LARGE SCALE GENOMIC DNA]</scope>
    <source>
        <strain evidence="2">233</strain>
        <tissue evidence="2">Head and thorax</tissue>
    </source>
</reference>
<keyword evidence="3" id="KW-1185">Reference proteome</keyword>
<dbReference type="Proteomes" id="UP001607302">
    <property type="component" value="Unassembled WGS sequence"/>
</dbReference>
<protein>
    <submittedName>
        <fullName evidence="2">Uncharacterized protein</fullName>
    </submittedName>
</protein>
<feature type="region of interest" description="Disordered" evidence="1">
    <location>
        <begin position="52"/>
        <end position="100"/>
    </location>
</feature>
<dbReference type="EMBL" id="JAUDFV010000064">
    <property type="protein sequence ID" value="KAL2735514.1"/>
    <property type="molecule type" value="Genomic_DNA"/>
</dbReference>
<evidence type="ECO:0000256" key="1">
    <source>
        <dbReference type="SAM" id="MobiDB-lite"/>
    </source>
</evidence>
<evidence type="ECO:0000313" key="2">
    <source>
        <dbReference type="EMBL" id="KAL2735514.1"/>
    </source>
</evidence>
<gene>
    <name evidence="2" type="ORF">V1478_003154</name>
</gene>
<accession>A0ABD2BRV9</accession>
<feature type="region of interest" description="Disordered" evidence="1">
    <location>
        <begin position="138"/>
        <end position="159"/>
    </location>
</feature>
<comment type="caution">
    <text evidence="2">The sequence shown here is derived from an EMBL/GenBank/DDBJ whole genome shotgun (WGS) entry which is preliminary data.</text>
</comment>
<feature type="compositionally biased region" description="Polar residues" evidence="1">
    <location>
        <begin position="76"/>
        <end position="92"/>
    </location>
</feature>